<evidence type="ECO:0000313" key="3">
    <source>
        <dbReference type="Proteomes" id="UP000271227"/>
    </source>
</evidence>
<keyword evidence="2" id="KW-0808">Transferase</keyword>
<dbReference type="GO" id="GO:0008757">
    <property type="term" value="F:S-adenosylmethionine-dependent methyltransferase activity"/>
    <property type="evidence" value="ECO:0007669"/>
    <property type="project" value="InterPro"/>
</dbReference>
<gene>
    <name evidence="2" type="ORF">BXY39_0569</name>
</gene>
<dbReference type="InterPro" id="IPR029063">
    <property type="entry name" value="SAM-dependent_MTases_sf"/>
</dbReference>
<reference evidence="2 3" key="1">
    <citation type="submission" date="2018-10" db="EMBL/GenBank/DDBJ databases">
        <title>Genomic Encyclopedia of Archaeal and Bacterial Type Strains, Phase II (KMG-II): from individual species to whole genera.</title>
        <authorList>
            <person name="Goeker M."/>
        </authorList>
    </citation>
    <scope>NUCLEOTIDE SEQUENCE [LARGE SCALE GENOMIC DNA]</scope>
    <source>
        <strain evidence="2 3">DSM 25217</strain>
    </source>
</reference>
<dbReference type="GO" id="GO:0032259">
    <property type="term" value="P:methylation"/>
    <property type="evidence" value="ECO:0007669"/>
    <property type="project" value="UniProtKB-KW"/>
</dbReference>
<evidence type="ECO:0000259" key="1">
    <source>
        <dbReference type="Pfam" id="PF08241"/>
    </source>
</evidence>
<dbReference type="Proteomes" id="UP000271227">
    <property type="component" value="Unassembled WGS sequence"/>
</dbReference>
<organism evidence="2 3">
    <name type="scientific">Eilatimonas milleporae</name>
    <dbReference type="NCBI Taxonomy" id="911205"/>
    <lineage>
        <taxon>Bacteria</taxon>
        <taxon>Pseudomonadati</taxon>
        <taxon>Pseudomonadota</taxon>
        <taxon>Alphaproteobacteria</taxon>
        <taxon>Kordiimonadales</taxon>
        <taxon>Kordiimonadaceae</taxon>
        <taxon>Eilatimonas</taxon>
    </lineage>
</organism>
<keyword evidence="3" id="KW-1185">Reference proteome</keyword>
<feature type="domain" description="Methyltransferase type 11" evidence="1">
    <location>
        <begin position="59"/>
        <end position="149"/>
    </location>
</feature>
<name>A0A3M0CX57_9PROT</name>
<keyword evidence="2" id="KW-0489">Methyltransferase</keyword>
<accession>A0A3M0CX57</accession>
<protein>
    <submittedName>
        <fullName evidence="2">Methyltransferase family protein</fullName>
    </submittedName>
</protein>
<dbReference type="AlphaFoldDB" id="A0A3M0CX57"/>
<evidence type="ECO:0000313" key="2">
    <source>
        <dbReference type="EMBL" id="RMB12079.1"/>
    </source>
</evidence>
<proteinExistence type="predicted"/>
<dbReference type="Gene3D" id="3.40.50.150">
    <property type="entry name" value="Vaccinia Virus protein VP39"/>
    <property type="match status" value="1"/>
</dbReference>
<dbReference type="EMBL" id="REFR01000009">
    <property type="protein sequence ID" value="RMB12079.1"/>
    <property type="molecule type" value="Genomic_DNA"/>
</dbReference>
<dbReference type="SUPFAM" id="SSF53335">
    <property type="entry name" value="S-adenosyl-L-methionine-dependent methyltransferases"/>
    <property type="match status" value="1"/>
</dbReference>
<comment type="caution">
    <text evidence="2">The sequence shown here is derived from an EMBL/GenBank/DDBJ whole genome shotgun (WGS) entry which is preliminary data.</text>
</comment>
<dbReference type="InParanoid" id="A0A3M0CX57"/>
<dbReference type="RefSeq" id="WP_170163575.1">
    <property type="nucleotide sequence ID" value="NZ_REFR01000009.1"/>
</dbReference>
<dbReference type="InterPro" id="IPR013216">
    <property type="entry name" value="Methyltransf_11"/>
</dbReference>
<sequence length="314" mass="33557">MASIDTQKTKTSNSEDWGDFWSRSAIDACTAQFPDDARKTIADHWRGIFAALPDGISILDVATGRGAVLHLAQNTLPSLNGVSMLGVDQAEIETAALPAGDAAPIVIKGGIDAADLPLPDGAFDLVTSQFGLEYADFHRALGECIRVCRGRFVALVHAADGIVVRQNGAQSGQIGWLMGEIGFTRLLKDHFAAPSRTSAGHMDHALTAIRERARTEENPGMLAKLYNDALELQNLAARYPVAEILNMIDGMEYRMAAHAMRMRALADAGRDANEMQAAAALLEAAGFAAPSLAPERTQSGHLVGWWIDAARTAP</sequence>
<dbReference type="Pfam" id="PF08241">
    <property type="entry name" value="Methyltransf_11"/>
    <property type="match status" value="1"/>
</dbReference>